<proteinExistence type="predicted"/>
<dbReference type="RefSeq" id="WP_260046794.1">
    <property type="nucleotide sequence ID" value="NZ_JANZXA010000009.1"/>
</dbReference>
<dbReference type="EC" id="3.5.2.6" evidence="3"/>
<dbReference type="SUPFAM" id="SSF56281">
    <property type="entry name" value="Metallo-hydrolase/oxidoreductase"/>
    <property type="match status" value="1"/>
</dbReference>
<reference evidence="3" key="1">
    <citation type="submission" date="2022-09" db="EMBL/GenBank/DDBJ databases">
        <title>Novosphingobium sp. Nov., a polycyclic aromatic hydrocarbon-degrading bacterium isolated form mangrove sediments in HongKong.</title>
        <authorList>
            <person name="Hu Z."/>
        </authorList>
    </citation>
    <scope>NUCLEOTIDE SEQUENCE</scope>
    <source>
        <strain evidence="3">HK4-1</strain>
    </source>
</reference>
<dbReference type="Proteomes" id="UP001165583">
    <property type="component" value="Unassembled WGS sequence"/>
</dbReference>
<evidence type="ECO:0000256" key="1">
    <source>
        <dbReference type="SAM" id="SignalP"/>
    </source>
</evidence>
<keyword evidence="1" id="KW-0732">Signal</keyword>
<accession>A0ABT2I7C4</accession>
<dbReference type="InterPro" id="IPR036866">
    <property type="entry name" value="RibonucZ/Hydroxyglut_hydro"/>
</dbReference>
<dbReference type="Pfam" id="PF00753">
    <property type="entry name" value="Lactamase_B"/>
    <property type="match status" value="1"/>
</dbReference>
<dbReference type="NCBIfam" id="NF033105">
    <property type="entry name" value="bla_subclass_B3"/>
    <property type="match status" value="1"/>
</dbReference>
<evidence type="ECO:0000313" key="4">
    <source>
        <dbReference type="Proteomes" id="UP001165583"/>
    </source>
</evidence>
<dbReference type="PANTHER" id="PTHR42951:SF17">
    <property type="entry name" value="METALLO-BETA-LACTAMASE DOMAIN-CONTAINING PROTEIN"/>
    <property type="match status" value="1"/>
</dbReference>
<protein>
    <submittedName>
        <fullName evidence="3">Subclass B3 metallo-beta-lactamase</fullName>
        <ecNumber evidence="3">3.5.2.6</ecNumber>
    </submittedName>
</protein>
<dbReference type="Gene3D" id="3.60.15.10">
    <property type="entry name" value="Ribonuclease Z/Hydroxyacylglutathione hydrolase-like"/>
    <property type="match status" value="1"/>
</dbReference>
<dbReference type="SMART" id="SM00849">
    <property type="entry name" value="Lactamase_B"/>
    <property type="match status" value="1"/>
</dbReference>
<keyword evidence="3" id="KW-0378">Hydrolase</keyword>
<name>A0ABT2I7C4_9SPHN</name>
<evidence type="ECO:0000313" key="3">
    <source>
        <dbReference type="EMBL" id="MCT2400699.1"/>
    </source>
</evidence>
<evidence type="ECO:0000259" key="2">
    <source>
        <dbReference type="SMART" id="SM00849"/>
    </source>
</evidence>
<dbReference type="CDD" id="cd16315">
    <property type="entry name" value="EVM-1-like_MBL-B3"/>
    <property type="match status" value="1"/>
</dbReference>
<keyword evidence="4" id="KW-1185">Reference proteome</keyword>
<dbReference type="InterPro" id="IPR050855">
    <property type="entry name" value="NDM-1-like"/>
</dbReference>
<dbReference type="EMBL" id="JANZXA010000009">
    <property type="protein sequence ID" value="MCT2400699.1"/>
    <property type="molecule type" value="Genomic_DNA"/>
</dbReference>
<dbReference type="InterPro" id="IPR001279">
    <property type="entry name" value="Metallo-B-lactamas"/>
</dbReference>
<organism evidence="3 4">
    <name type="scientific">Novosphingobium mangrovi</name>
    <name type="common">ex Huang et al. 2023</name>
    <dbReference type="NCBI Taxonomy" id="2976432"/>
    <lineage>
        <taxon>Bacteria</taxon>
        <taxon>Pseudomonadati</taxon>
        <taxon>Pseudomonadota</taxon>
        <taxon>Alphaproteobacteria</taxon>
        <taxon>Sphingomonadales</taxon>
        <taxon>Sphingomonadaceae</taxon>
        <taxon>Novosphingobium</taxon>
    </lineage>
</organism>
<dbReference type="GO" id="GO:0008800">
    <property type="term" value="F:beta-lactamase activity"/>
    <property type="evidence" value="ECO:0007669"/>
    <property type="project" value="UniProtKB-EC"/>
</dbReference>
<comment type="caution">
    <text evidence="3">The sequence shown here is derived from an EMBL/GenBank/DDBJ whole genome shotgun (WGS) entry which is preliminary data.</text>
</comment>
<sequence>MNRSLRNIALAALLAAAPAMAHAKTAAPAPHTGPQLAAACNGHDGWTDPAPPAHIFGNTWYVGTCGISAILITGDDGHVLIDGGMAEAAPLVLANIAALGFDPADVRWIILSHEHFDHAGALAALKRATGAKLAALAPAAKVLETGIPDPSDPQYGMLKGMAPVATDRVLVDGDSLVLGRITLTVHATPAHSPGSASWTWQSCTGDFTCLMIAYADSATAISADAYRFTDHEDRVAQVREGLSRIARLPCDILLTPHPSASGMMERFAGKTALVDSSACRSYAAAAQHRFEARLAREAGDANEARP</sequence>
<gene>
    <name evidence="3" type="primary">bla</name>
    <name evidence="3" type="ORF">NZK81_14165</name>
</gene>
<dbReference type="NCBIfam" id="NF012229">
    <property type="entry name" value="bla_class_B_core"/>
    <property type="match status" value="1"/>
</dbReference>
<feature type="chain" id="PRO_5045602846" evidence="1">
    <location>
        <begin position="24"/>
        <end position="306"/>
    </location>
</feature>
<feature type="signal peptide" evidence="1">
    <location>
        <begin position="1"/>
        <end position="23"/>
    </location>
</feature>
<dbReference type="PANTHER" id="PTHR42951">
    <property type="entry name" value="METALLO-BETA-LACTAMASE DOMAIN-CONTAINING"/>
    <property type="match status" value="1"/>
</dbReference>
<feature type="domain" description="Metallo-beta-lactamase" evidence="2">
    <location>
        <begin position="66"/>
        <end position="257"/>
    </location>
</feature>